<dbReference type="GO" id="GO:0016998">
    <property type="term" value="P:cell wall macromolecule catabolic process"/>
    <property type="evidence" value="ECO:0007669"/>
    <property type="project" value="InterPro"/>
</dbReference>
<dbReference type="GO" id="GO:0009253">
    <property type="term" value="P:peptidoglycan catabolic process"/>
    <property type="evidence" value="ECO:0007669"/>
    <property type="project" value="InterPro"/>
</dbReference>
<dbReference type="PANTHER" id="PTHR34135">
    <property type="entry name" value="LYSOZYME"/>
    <property type="match status" value="1"/>
</dbReference>
<accession>A0A6G4X1C2</accession>
<sequence length="298" mass="32648">MAVKGIDVASYQPERYSTKGIDFVFVKATEGTSYINPKMWAQAAHARDAGLVVGFYHFLRPGSMTAQARYFVEKCASRHGDPLWADWEDPGVSCADKDAFLAEVKRLRGKTHRVGLYCNVDYWLNRDTTSNAGDALWIAQYNGRPGKPNIRHPWLFHQYTSTPIDTNLGAFPSQAALRAWATKTTPEDDVPTQEELYRGAWELDGEMAVPWGSETNPTWKPKSVLIHVGEVARETRGRVKALEGAVAELAAKGAARDAVLSKLAEGGGLTAEEIRAAAEAGAQAALDRLGDALITEEK</sequence>
<organism evidence="4 5">
    <name type="scientific">Streptomyces boncukensis</name>
    <dbReference type="NCBI Taxonomy" id="2711219"/>
    <lineage>
        <taxon>Bacteria</taxon>
        <taxon>Bacillati</taxon>
        <taxon>Actinomycetota</taxon>
        <taxon>Actinomycetes</taxon>
        <taxon>Kitasatosporales</taxon>
        <taxon>Streptomycetaceae</taxon>
        <taxon>Streptomyces</taxon>
    </lineage>
</organism>
<dbReference type="GO" id="GO:0003796">
    <property type="term" value="F:lysozyme activity"/>
    <property type="evidence" value="ECO:0007669"/>
    <property type="project" value="InterPro"/>
</dbReference>
<dbReference type="Pfam" id="PF01183">
    <property type="entry name" value="Glyco_hydro_25"/>
    <property type="match status" value="1"/>
</dbReference>
<keyword evidence="2" id="KW-0378">Hydrolase</keyword>
<dbReference type="PANTHER" id="PTHR34135:SF2">
    <property type="entry name" value="LYSOZYME"/>
    <property type="match status" value="1"/>
</dbReference>
<keyword evidence="5" id="KW-1185">Reference proteome</keyword>
<gene>
    <name evidence="4" type="ORF">G5C65_23950</name>
</gene>
<dbReference type="Proteomes" id="UP000477722">
    <property type="component" value="Unassembled WGS sequence"/>
</dbReference>
<dbReference type="InterPro" id="IPR018077">
    <property type="entry name" value="Glyco_hydro_fam25_subgr"/>
</dbReference>
<dbReference type="SMART" id="SM00641">
    <property type="entry name" value="Glyco_25"/>
    <property type="match status" value="1"/>
</dbReference>
<dbReference type="Gene3D" id="3.20.20.80">
    <property type="entry name" value="Glycosidases"/>
    <property type="match status" value="1"/>
</dbReference>
<dbReference type="RefSeq" id="WP_165300988.1">
    <property type="nucleotide sequence ID" value="NZ_JAAKZZ010000292.1"/>
</dbReference>
<dbReference type="EMBL" id="JAAKZZ010000292">
    <property type="protein sequence ID" value="NGO71349.1"/>
    <property type="molecule type" value="Genomic_DNA"/>
</dbReference>
<evidence type="ECO:0000256" key="1">
    <source>
        <dbReference type="ARBA" id="ARBA00010646"/>
    </source>
</evidence>
<comment type="caution">
    <text evidence="4">The sequence shown here is derived from an EMBL/GenBank/DDBJ whole genome shotgun (WGS) entry which is preliminary data.</text>
</comment>
<evidence type="ECO:0000256" key="2">
    <source>
        <dbReference type="ARBA" id="ARBA00022801"/>
    </source>
</evidence>
<reference evidence="4 5" key="1">
    <citation type="submission" date="2020-02" db="EMBL/GenBank/DDBJ databases">
        <title>Whole-genome analyses of novel actinobacteria.</title>
        <authorList>
            <person name="Sahin N."/>
            <person name="Tatar D."/>
        </authorList>
    </citation>
    <scope>NUCLEOTIDE SEQUENCE [LARGE SCALE GENOMIC DNA]</scope>
    <source>
        <strain evidence="4 5">SB3404</strain>
    </source>
</reference>
<dbReference type="InterPro" id="IPR017853">
    <property type="entry name" value="GH"/>
</dbReference>
<dbReference type="GO" id="GO:0016052">
    <property type="term" value="P:carbohydrate catabolic process"/>
    <property type="evidence" value="ECO:0007669"/>
    <property type="project" value="TreeGrafter"/>
</dbReference>
<evidence type="ECO:0000313" key="5">
    <source>
        <dbReference type="Proteomes" id="UP000477722"/>
    </source>
</evidence>
<proteinExistence type="inferred from homology"/>
<dbReference type="CDD" id="cd00599">
    <property type="entry name" value="GH25_muramidase"/>
    <property type="match status" value="1"/>
</dbReference>
<keyword evidence="3" id="KW-0326">Glycosidase</keyword>
<dbReference type="AlphaFoldDB" id="A0A6G4X1C2"/>
<evidence type="ECO:0008006" key="6">
    <source>
        <dbReference type="Google" id="ProtNLM"/>
    </source>
</evidence>
<comment type="similarity">
    <text evidence="1">Belongs to the glycosyl hydrolase 25 family.</text>
</comment>
<dbReference type="SUPFAM" id="SSF51445">
    <property type="entry name" value="(Trans)glycosidases"/>
    <property type="match status" value="1"/>
</dbReference>
<dbReference type="InterPro" id="IPR002053">
    <property type="entry name" value="Glyco_hydro_25"/>
</dbReference>
<dbReference type="PROSITE" id="PS51904">
    <property type="entry name" value="GLYCOSYL_HYDROL_F25_2"/>
    <property type="match status" value="1"/>
</dbReference>
<protein>
    <recommendedName>
        <fullName evidence="6">Hydrolase</fullName>
    </recommendedName>
</protein>
<evidence type="ECO:0000256" key="3">
    <source>
        <dbReference type="ARBA" id="ARBA00023295"/>
    </source>
</evidence>
<name>A0A6G4X1C2_9ACTN</name>
<evidence type="ECO:0000313" key="4">
    <source>
        <dbReference type="EMBL" id="NGO71349.1"/>
    </source>
</evidence>